<keyword evidence="15" id="KW-1185">Reference proteome</keyword>
<evidence type="ECO:0000256" key="1">
    <source>
        <dbReference type="ARBA" id="ARBA00004186"/>
    </source>
</evidence>
<evidence type="ECO:0000256" key="10">
    <source>
        <dbReference type="ARBA" id="ARBA00023212"/>
    </source>
</evidence>
<evidence type="ECO:0000256" key="12">
    <source>
        <dbReference type="ARBA" id="ARBA00023328"/>
    </source>
</evidence>
<protein>
    <recommendedName>
        <fullName evidence="16">Spindle and kinetochore-associated protein 3</fullName>
    </recommendedName>
</protein>
<accession>A0A8C6L7S6</accession>
<sequence length="320" mass="36129">MDPTTTFFSKLRKLAKTLETETERLQRVYESRGEESDSGEAGAMRAYYELNSEVKNKQEKEVSDFIHACRVMEQKVTKDIQAVRTHLEIYGYRVNKQQAEAEALIEEGEPSSAAAEGDGQETDEGVHCSSPPKMEPIFTDGMQTPKLSDFGLSKMQLQRALAGADWCSDVPPMPKMSLPCPSLNIPASPPMPLTPKRALRMDDEELQEPQMHDFGISEHNMPLNNDFTMNLLLKTQSRTTISKGGCADSRYQTSCCFQSLPGASLPPQLLFLLVLEQKHKPYSCCSNIRYDLILLALNPSRRRHLKSCLVFFKLYFVKHI</sequence>
<dbReference type="GO" id="GO:0005876">
    <property type="term" value="C:spindle microtubule"/>
    <property type="evidence" value="ECO:0007669"/>
    <property type="project" value="TreeGrafter"/>
</dbReference>
<evidence type="ECO:0000256" key="4">
    <source>
        <dbReference type="ARBA" id="ARBA00022454"/>
    </source>
</evidence>
<dbReference type="PANTHER" id="PTHR48118">
    <property type="entry name" value="SPINDLE AND KINETOCHORE-ASSOCIATED PROTEIN 3"/>
    <property type="match status" value="1"/>
</dbReference>
<dbReference type="Proteomes" id="UP000694548">
    <property type="component" value="Chromosome sgr14"/>
</dbReference>
<evidence type="ECO:0000313" key="14">
    <source>
        <dbReference type="Ensembl" id="ENSNFUP00015016963.1"/>
    </source>
</evidence>
<dbReference type="PANTHER" id="PTHR48118:SF1">
    <property type="entry name" value="SPINDLE AND KINETOCHORE-ASSOCIATED PROTEIN 3"/>
    <property type="match status" value="1"/>
</dbReference>
<feature type="region of interest" description="Disordered" evidence="13">
    <location>
        <begin position="103"/>
        <end position="135"/>
    </location>
</feature>
<reference evidence="14" key="3">
    <citation type="submission" date="2025-09" db="UniProtKB">
        <authorList>
            <consortium name="Ensembl"/>
        </authorList>
    </citation>
    <scope>IDENTIFICATION</scope>
</reference>
<reference evidence="14" key="2">
    <citation type="submission" date="2025-08" db="UniProtKB">
        <authorList>
            <consortium name="Ensembl"/>
        </authorList>
    </citation>
    <scope>IDENTIFICATION</scope>
</reference>
<keyword evidence="10" id="KW-0206">Cytoskeleton</keyword>
<dbReference type="Ensembl" id="ENSNFUT00015017751.1">
    <property type="protein sequence ID" value="ENSNFUP00015016963.1"/>
    <property type="gene ID" value="ENSNFUG00015008105.1"/>
</dbReference>
<evidence type="ECO:0000256" key="13">
    <source>
        <dbReference type="SAM" id="MobiDB-lite"/>
    </source>
</evidence>
<dbReference type="GO" id="GO:0000940">
    <property type="term" value="C:outer kinetochore"/>
    <property type="evidence" value="ECO:0007669"/>
    <property type="project" value="InterPro"/>
</dbReference>
<evidence type="ECO:0008006" key="16">
    <source>
        <dbReference type="Google" id="ProtNLM"/>
    </source>
</evidence>
<dbReference type="GO" id="GO:0000278">
    <property type="term" value="P:mitotic cell cycle"/>
    <property type="evidence" value="ECO:0007669"/>
    <property type="project" value="TreeGrafter"/>
</dbReference>
<keyword evidence="11" id="KW-0131">Cell cycle</keyword>
<keyword evidence="9" id="KW-0995">Kinetochore</keyword>
<organism evidence="14 15">
    <name type="scientific">Nothobranchius furzeri</name>
    <name type="common">Turquoise killifish</name>
    <dbReference type="NCBI Taxonomy" id="105023"/>
    <lineage>
        <taxon>Eukaryota</taxon>
        <taxon>Metazoa</taxon>
        <taxon>Chordata</taxon>
        <taxon>Craniata</taxon>
        <taxon>Vertebrata</taxon>
        <taxon>Euteleostomi</taxon>
        <taxon>Actinopterygii</taxon>
        <taxon>Neopterygii</taxon>
        <taxon>Teleostei</taxon>
        <taxon>Neoteleostei</taxon>
        <taxon>Acanthomorphata</taxon>
        <taxon>Ovalentaria</taxon>
        <taxon>Atherinomorphae</taxon>
        <taxon>Cyprinodontiformes</taxon>
        <taxon>Nothobranchiidae</taxon>
        <taxon>Nothobranchius</taxon>
    </lineage>
</organism>
<name>A0A8C6L7S6_NOTFU</name>
<evidence type="ECO:0000256" key="5">
    <source>
        <dbReference type="ARBA" id="ARBA00022490"/>
    </source>
</evidence>
<dbReference type="InterPro" id="IPR033341">
    <property type="entry name" value="SKA3"/>
</dbReference>
<evidence type="ECO:0000256" key="2">
    <source>
        <dbReference type="ARBA" id="ARBA00004629"/>
    </source>
</evidence>
<keyword evidence="12" id="KW-0137">Centromere</keyword>
<keyword evidence="5" id="KW-0963">Cytoplasm</keyword>
<evidence type="ECO:0000256" key="8">
    <source>
        <dbReference type="ARBA" id="ARBA00022776"/>
    </source>
</evidence>
<dbReference type="GeneTree" id="ENSGT01010000228178"/>
<evidence type="ECO:0000256" key="11">
    <source>
        <dbReference type="ARBA" id="ARBA00023306"/>
    </source>
</evidence>
<keyword evidence="6" id="KW-0132">Cell division</keyword>
<comment type="subcellular location">
    <subcellularLocation>
        <location evidence="2">Chromosome</location>
        <location evidence="2">Centromere</location>
        <location evidence="2">Kinetochore</location>
    </subcellularLocation>
    <subcellularLocation>
        <location evidence="1">Cytoplasm</location>
        <location evidence="1">Cytoskeleton</location>
        <location evidence="1">Spindle</location>
    </subcellularLocation>
</comment>
<evidence type="ECO:0000256" key="7">
    <source>
        <dbReference type="ARBA" id="ARBA00022701"/>
    </source>
</evidence>
<dbReference type="GO" id="GO:0007059">
    <property type="term" value="P:chromosome segregation"/>
    <property type="evidence" value="ECO:0007669"/>
    <property type="project" value="InterPro"/>
</dbReference>
<evidence type="ECO:0000256" key="9">
    <source>
        <dbReference type="ARBA" id="ARBA00022838"/>
    </source>
</evidence>
<dbReference type="AlphaFoldDB" id="A0A8C6L7S6"/>
<keyword evidence="8" id="KW-0498">Mitosis</keyword>
<keyword evidence="7" id="KW-0493">Microtubule</keyword>
<reference evidence="14" key="1">
    <citation type="submission" date="2014-08" db="EMBL/GenBank/DDBJ databases">
        <authorList>
            <person name="Senf B."/>
            <person name="Petzold A."/>
            <person name="Downie B.R."/>
            <person name="Koch P."/>
            <person name="Platzer M."/>
        </authorList>
    </citation>
    <scope>NUCLEOTIDE SEQUENCE [LARGE SCALE GENOMIC DNA]</scope>
    <source>
        <strain evidence="14">GRZ</strain>
    </source>
</reference>
<evidence type="ECO:0000313" key="15">
    <source>
        <dbReference type="Proteomes" id="UP000694548"/>
    </source>
</evidence>
<evidence type="ECO:0000256" key="3">
    <source>
        <dbReference type="ARBA" id="ARBA00007716"/>
    </source>
</evidence>
<gene>
    <name evidence="14" type="primary">ska3</name>
</gene>
<proteinExistence type="inferred from homology"/>
<comment type="similarity">
    <text evidence="3">Belongs to the SKA3 family.</text>
</comment>
<dbReference type="GO" id="GO:0051301">
    <property type="term" value="P:cell division"/>
    <property type="evidence" value="ECO:0007669"/>
    <property type="project" value="UniProtKB-KW"/>
</dbReference>
<evidence type="ECO:0000256" key="6">
    <source>
        <dbReference type="ARBA" id="ARBA00022618"/>
    </source>
</evidence>
<keyword evidence="4" id="KW-0158">Chromosome</keyword>
<dbReference type="Gene3D" id="6.10.250.1400">
    <property type="match status" value="1"/>
</dbReference>